<keyword evidence="6" id="KW-0736">Signalosome</keyword>
<dbReference type="GO" id="GO:0006511">
    <property type="term" value="P:ubiquitin-dependent protein catabolic process"/>
    <property type="evidence" value="ECO:0007669"/>
    <property type="project" value="TreeGrafter"/>
</dbReference>
<evidence type="ECO:0000256" key="2">
    <source>
        <dbReference type="ARBA" id="ARBA00004496"/>
    </source>
</evidence>
<name>A0A068REC4_9FUNG</name>
<keyword evidence="11" id="KW-1185">Reference proteome</keyword>
<reference evidence="10" key="1">
    <citation type="submission" date="2013-08" db="EMBL/GenBank/DDBJ databases">
        <title>Gene expansion shapes genome architecture in the human pathogen Lichtheimia corymbifera: an evolutionary genomics analysis in the ancient terrestrial Mucorales (Mucoromycotina).</title>
        <authorList>
            <person name="Schwartze V.U."/>
            <person name="Winter S."/>
            <person name="Shelest E."/>
            <person name="Marcet-Houben M."/>
            <person name="Horn F."/>
            <person name="Wehner S."/>
            <person name="Hoffmann K."/>
            <person name="Riege K."/>
            <person name="Sammeth M."/>
            <person name="Nowrousian M."/>
            <person name="Valiante V."/>
            <person name="Linde J."/>
            <person name="Jacobsen I.D."/>
            <person name="Marz M."/>
            <person name="Brakhage A.A."/>
            <person name="Gabaldon T."/>
            <person name="Bocker S."/>
            <person name="Voigt K."/>
        </authorList>
    </citation>
    <scope>NUCLEOTIDE SEQUENCE [LARGE SCALE GENOMIC DNA]</scope>
    <source>
        <strain evidence="10">FSU 9682</strain>
    </source>
</reference>
<evidence type="ECO:0000259" key="9">
    <source>
        <dbReference type="PROSITE" id="PS50250"/>
    </source>
</evidence>
<evidence type="ECO:0000256" key="3">
    <source>
        <dbReference type="ARBA" id="ARBA00007084"/>
    </source>
</evidence>
<feature type="region of interest" description="Disordered" evidence="8">
    <location>
        <begin position="1"/>
        <end position="20"/>
    </location>
</feature>
<dbReference type="PANTHER" id="PTHR10758:SF1">
    <property type="entry name" value="COP9 SIGNALOSOME COMPLEX SUBUNIT 3"/>
    <property type="match status" value="1"/>
</dbReference>
<dbReference type="InterPro" id="IPR000717">
    <property type="entry name" value="PCI_dom"/>
</dbReference>
<evidence type="ECO:0000313" key="10">
    <source>
        <dbReference type="EMBL" id="CDH48493.1"/>
    </source>
</evidence>
<keyword evidence="5" id="KW-0963">Cytoplasm</keyword>
<evidence type="ECO:0000256" key="7">
    <source>
        <dbReference type="ARBA" id="ARBA00023242"/>
    </source>
</evidence>
<accession>A0A068REC4</accession>
<evidence type="ECO:0000256" key="4">
    <source>
        <dbReference type="ARBA" id="ARBA00014878"/>
    </source>
</evidence>
<gene>
    <name evidence="10" type="ORF">LCOR_00273.1</name>
</gene>
<dbReference type="PROSITE" id="PS50250">
    <property type="entry name" value="PCI"/>
    <property type="match status" value="1"/>
</dbReference>
<dbReference type="VEuPathDB" id="FungiDB:LCOR_00273.1"/>
<organism evidence="10 11">
    <name type="scientific">Lichtheimia corymbifera JMRC:FSU:9682</name>
    <dbReference type="NCBI Taxonomy" id="1263082"/>
    <lineage>
        <taxon>Eukaryota</taxon>
        <taxon>Fungi</taxon>
        <taxon>Fungi incertae sedis</taxon>
        <taxon>Mucoromycota</taxon>
        <taxon>Mucoromycotina</taxon>
        <taxon>Mucoromycetes</taxon>
        <taxon>Mucorales</taxon>
        <taxon>Lichtheimiaceae</taxon>
        <taxon>Lichtheimia</taxon>
    </lineage>
</organism>
<dbReference type="InterPro" id="IPR050756">
    <property type="entry name" value="CSN3"/>
</dbReference>
<dbReference type="Pfam" id="PF01399">
    <property type="entry name" value="PCI"/>
    <property type="match status" value="1"/>
</dbReference>
<protein>
    <recommendedName>
        <fullName evidence="4">COP9 signalosome complex subunit 3</fullName>
    </recommendedName>
</protein>
<dbReference type="PANTHER" id="PTHR10758">
    <property type="entry name" value="26S PROTEASOME NON-ATPASE REGULATORY SUBUNIT 3/COP9 SIGNALOSOME COMPLEX SUBUNIT 3"/>
    <property type="match status" value="1"/>
</dbReference>
<dbReference type="AlphaFoldDB" id="A0A068REC4"/>
<dbReference type="GO" id="GO:0008180">
    <property type="term" value="C:COP9 signalosome"/>
    <property type="evidence" value="ECO:0007669"/>
    <property type="project" value="UniProtKB-KW"/>
</dbReference>
<comment type="subcellular location">
    <subcellularLocation>
        <location evidence="2">Cytoplasm</location>
    </subcellularLocation>
    <subcellularLocation>
        <location evidence="1">Nucleus</location>
    </subcellularLocation>
</comment>
<evidence type="ECO:0000256" key="6">
    <source>
        <dbReference type="ARBA" id="ARBA00022790"/>
    </source>
</evidence>
<keyword evidence="7" id="KW-0539">Nucleus</keyword>
<dbReference type="Proteomes" id="UP000027586">
    <property type="component" value="Unassembled WGS sequence"/>
</dbReference>
<evidence type="ECO:0000313" key="11">
    <source>
        <dbReference type="Proteomes" id="UP000027586"/>
    </source>
</evidence>
<dbReference type="EMBL" id="CBTN010000001">
    <property type="protein sequence ID" value="CDH48493.1"/>
    <property type="molecule type" value="Genomic_DNA"/>
</dbReference>
<dbReference type="Pfam" id="PF22788">
    <property type="entry name" value="COP9_hel_rpt"/>
    <property type="match status" value="1"/>
</dbReference>
<evidence type="ECO:0000256" key="8">
    <source>
        <dbReference type="SAM" id="MobiDB-lite"/>
    </source>
</evidence>
<feature type="domain" description="PCI" evidence="9">
    <location>
        <begin position="218"/>
        <end position="392"/>
    </location>
</feature>
<evidence type="ECO:0000256" key="5">
    <source>
        <dbReference type="ARBA" id="ARBA00022490"/>
    </source>
</evidence>
<dbReference type="STRING" id="1263082.A0A068REC4"/>
<evidence type="ECO:0000256" key="1">
    <source>
        <dbReference type="ARBA" id="ARBA00004123"/>
    </source>
</evidence>
<comment type="caution">
    <text evidence="10">The sequence shown here is derived from an EMBL/GenBank/DDBJ whole genome shotgun (WGS) entry which is preliminary data.</text>
</comment>
<dbReference type="OrthoDB" id="29061at2759"/>
<proteinExistence type="inferred from homology"/>
<dbReference type="GO" id="GO:0005737">
    <property type="term" value="C:cytoplasm"/>
    <property type="evidence" value="ECO:0007669"/>
    <property type="project" value="UniProtKB-SubCell"/>
</dbReference>
<dbReference type="InterPro" id="IPR055089">
    <property type="entry name" value="COP9_N"/>
</dbReference>
<sequence>MADSTQEQRTASSGNPQEQAMTDEVLATIMSTDHQQPAALQTLATQLGTLKETQLRSYTSANVDPLTSLDPSVHTLGYLFFVTARCLGVDRADQAQFYVNTMDHFVNVCDPQQLAYAPARTSLIAKSLEHLAKISNNHMIAIEPLSIAITKLSPNHDILTCLHATFAKECLLAKMYRYPLPILDTDIVHVDPQSHDISIKSFLLYHYYGAMIYIGNKNFERAIEFLVLTISAPSHAVSAIQIEAYKKFILASLIHYGYIPPLPKYTYHMIEKTFKAKHPPYTNIVDAFESKGVERFKSVIEANREVLNADANMGLAKQCLQALSRETIKRLTNVYVTLSLQEMATMLEPIEGNRPYTEHDVERLLVEMIEKEQIHAKLSITQGENGEQIKMVNFEEEQVQDTAETTNDLEKRIFDAAAVGKQISIMDRAEGLTKDFQTKYMNISMHGGEPFGGPVGFDEEMEVPLDED</sequence>
<comment type="similarity">
    <text evidence="3">Belongs to the CSN3 family.</text>
</comment>